<dbReference type="PRINTS" id="PR00385">
    <property type="entry name" value="P450"/>
</dbReference>
<dbReference type="PANTHER" id="PTHR24305:SF157">
    <property type="entry name" value="N-ACETYLTRYPTOPHAN 6-HYDROXYLASE IVOC-RELATED"/>
    <property type="match status" value="1"/>
</dbReference>
<evidence type="ECO:0000256" key="4">
    <source>
        <dbReference type="ARBA" id="ARBA00023002"/>
    </source>
</evidence>
<dbReference type="InterPro" id="IPR036396">
    <property type="entry name" value="Cyt_P450_sf"/>
</dbReference>
<evidence type="ECO:0000256" key="7">
    <source>
        <dbReference type="PIRSR" id="PIRSR602401-1"/>
    </source>
</evidence>
<comment type="cofactor">
    <cofactor evidence="1 7">
        <name>heme</name>
        <dbReference type="ChEBI" id="CHEBI:30413"/>
    </cofactor>
</comment>
<name>A0A6A6IBS7_9PLEO</name>
<dbReference type="EMBL" id="ML987197">
    <property type="protein sequence ID" value="KAF2247372.1"/>
    <property type="molecule type" value="Genomic_DNA"/>
</dbReference>
<keyword evidence="9" id="KW-0472">Membrane</keyword>
<dbReference type="GeneID" id="54575720"/>
<evidence type="ECO:0000313" key="10">
    <source>
        <dbReference type="EMBL" id="KAF2247372.1"/>
    </source>
</evidence>
<dbReference type="PANTHER" id="PTHR24305">
    <property type="entry name" value="CYTOCHROME P450"/>
    <property type="match status" value="1"/>
</dbReference>
<keyword evidence="9" id="KW-1133">Transmembrane helix</keyword>
<proteinExistence type="inferred from homology"/>
<dbReference type="AlphaFoldDB" id="A0A6A6IBS7"/>
<dbReference type="PRINTS" id="PR00463">
    <property type="entry name" value="EP450I"/>
</dbReference>
<dbReference type="SUPFAM" id="SSF48264">
    <property type="entry name" value="Cytochrome P450"/>
    <property type="match status" value="1"/>
</dbReference>
<dbReference type="InterPro" id="IPR050121">
    <property type="entry name" value="Cytochrome_P450_monoxygenase"/>
</dbReference>
<evidence type="ECO:0000256" key="2">
    <source>
        <dbReference type="ARBA" id="ARBA00010617"/>
    </source>
</evidence>
<keyword evidence="7 8" id="KW-0349">Heme</keyword>
<keyword evidence="11" id="KW-1185">Reference proteome</keyword>
<evidence type="ECO:0000256" key="5">
    <source>
        <dbReference type="ARBA" id="ARBA00023004"/>
    </source>
</evidence>
<organism evidence="10 11">
    <name type="scientific">Trematosphaeria pertusa</name>
    <dbReference type="NCBI Taxonomy" id="390896"/>
    <lineage>
        <taxon>Eukaryota</taxon>
        <taxon>Fungi</taxon>
        <taxon>Dikarya</taxon>
        <taxon>Ascomycota</taxon>
        <taxon>Pezizomycotina</taxon>
        <taxon>Dothideomycetes</taxon>
        <taxon>Pleosporomycetidae</taxon>
        <taxon>Pleosporales</taxon>
        <taxon>Massarineae</taxon>
        <taxon>Trematosphaeriaceae</taxon>
        <taxon>Trematosphaeria</taxon>
    </lineage>
</organism>
<dbReference type="CDD" id="cd11062">
    <property type="entry name" value="CYP58-like"/>
    <property type="match status" value="1"/>
</dbReference>
<protein>
    <submittedName>
        <fullName evidence="10">Putative cytochrome P450</fullName>
    </submittedName>
</protein>
<evidence type="ECO:0000256" key="3">
    <source>
        <dbReference type="ARBA" id="ARBA00022723"/>
    </source>
</evidence>
<evidence type="ECO:0000313" key="11">
    <source>
        <dbReference type="Proteomes" id="UP000800094"/>
    </source>
</evidence>
<keyword evidence="6 8" id="KW-0503">Monooxygenase</keyword>
<feature type="transmembrane region" description="Helical" evidence="9">
    <location>
        <begin position="312"/>
        <end position="332"/>
    </location>
</feature>
<dbReference type="InterPro" id="IPR001128">
    <property type="entry name" value="Cyt_P450"/>
</dbReference>
<dbReference type="InterPro" id="IPR002401">
    <property type="entry name" value="Cyt_P450_E_grp-I"/>
</dbReference>
<dbReference type="InterPro" id="IPR017972">
    <property type="entry name" value="Cyt_P450_CS"/>
</dbReference>
<feature type="transmembrane region" description="Helical" evidence="9">
    <location>
        <begin position="12"/>
        <end position="36"/>
    </location>
</feature>
<evidence type="ECO:0000256" key="6">
    <source>
        <dbReference type="ARBA" id="ARBA00023033"/>
    </source>
</evidence>
<accession>A0A6A6IBS7</accession>
<evidence type="ECO:0000256" key="9">
    <source>
        <dbReference type="SAM" id="Phobius"/>
    </source>
</evidence>
<dbReference type="GO" id="GO:0016705">
    <property type="term" value="F:oxidoreductase activity, acting on paired donors, with incorporation or reduction of molecular oxygen"/>
    <property type="evidence" value="ECO:0007669"/>
    <property type="project" value="InterPro"/>
</dbReference>
<dbReference type="Proteomes" id="UP000800094">
    <property type="component" value="Unassembled WGS sequence"/>
</dbReference>
<evidence type="ECO:0000256" key="8">
    <source>
        <dbReference type="RuleBase" id="RU000461"/>
    </source>
</evidence>
<dbReference type="Pfam" id="PF00067">
    <property type="entry name" value="p450"/>
    <property type="match status" value="1"/>
</dbReference>
<dbReference type="Gene3D" id="1.10.630.10">
    <property type="entry name" value="Cytochrome P450"/>
    <property type="match status" value="1"/>
</dbReference>
<keyword evidence="4 8" id="KW-0560">Oxidoreductase</keyword>
<keyword evidence="9" id="KW-0812">Transmembrane</keyword>
<keyword evidence="3 7" id="KW-0479">Metal-binding</keyword>
<dbReference type="PROSITE" id="PS00086">
    <property type="entry name" value="CYTOCHROME_P450"/>
    <property type="match status" value="1"/>
</dbReference>
<dbReference type="RefSeq" id="XP_033682376.1">
    <property type="nucleotide sequence ID" value="XM_033822390.1"/>
</dbReference>
<feature type="binding site" description="axial binding residue" evidence="7">
    <location>
        <position position="464"/>
    </location>
    <ligand>
        <name>heme</name>
        <dbReference type="ChEBI" id="CHEBI:30413"/>
    </ligand>
    <ligandPart>
        <name>Fe</name>
        <dbReference type="ChEBI" id="CHEBI:18248"/>
    </ligandPart>
</feature>
<dbReference type="GO" id="GO:0005506">
    <property type="term" value="F:iron ion binding"/>
    <property type="evidence" value="ECO:0007669"/>
    <property type="project" value="InterPro"/>
</dbReference>
<gene>
    <name evidence="10" type="ORF">BU26DRAFT_346764</name>
</gene>
<sequence length="521" mass="59215">MALPIDFSPIQAHPYLTIFSLLSTYLVLLTLYRLFLHPLAHIPGPKLAAITQWFEFYYDVLLVGQYQNQFMRWHEKYGPIIRINPNELHCIDPAFIDTIYAGGGSGKKRDKDVFNLNAWQLPYSCFGTVSHDVHRVRRSSVNPFFSRASVAKLEDSIRSYVDRICAHVETYSGTGEPCNLTAAFTCLSTDIITGFSFGWDRGYTANRDFTPNLQQAMLGGMKPCHLFRHLPFLLPIMNTYLPESVIAKLMPDGPEYFRFEKRLYETVDDVLAGKTELKEKEGQRTIYKEILEGKLPEAEKSAERMRHSAREIIGAGTLTTASALSIASYYLVANPSTMARLYAELETAIPDPSTIPPTKTLEQLPYLSAVLHEALRFSCGIASRIPRVPHETLHYTGTHAGRSIQYTIPARTTIGMSTYLMHNLPDVYPEPKCWRPERWLDEQGKRHRDLDAYFMAFSKGSRQCLGINLAWAELHIAVATFVRRLGKKLELYETGPAEVEYKYDLFEPGKESNVGIRVLVH</sequence>
<dbReference type="GO" id="GO:0020037">
    <property type="term" value="F:heme binding"/>
    <property type="evidence" value="ECO:0007669"/>
    <property type="project" value="InterPro"/>
</dbReference>
<dbReference type="GO" id="GO:0004497">
    <property type="term" value="F:monooxygenase activity"/>
    <property type="evidence" value="ECO:0007669"/>
    <property type="project" value="UniProtKB-KW"/>
</dbReference>
<dbReference type="OrthoDB" id="3945418at2759"/>
<reference evidence="10" key="1">
    <citation type="journal article" date="2020" name="Stud. Mycol.">
        <title>101 Dothideomycetes genomes: a test case for predicting lifestyles and emergence of pathogens.</title>
        <authorList>
            <person name="Haridas S."/>
            <person name="Albert R."/>
            <person name="Binder M."/>
            <person name="Bloem J."/>
            <person name="Labutti K."/>
            <person name="Salamov A."/>
            <person name="Andreopoulos B."/>
            <person name="Baker S."/>
            <person name="Barry K."/>
            <person name="Bills G."/>
            <person name="Bluhm B."/>
            <person name="Cannon C."/>
            <person name="Castanera R."/>
            <person name="Culley D."/>
            <person name="Daum C."/>
            <person name="Ezra D."/>
            <person name="Gonzalez J."/>
            <person name="Henrissat B."/>
            <person name="Kuo A."/>
            <person name="Liang C."/>
            <person name="Lipzen A."/>
            <person name="Lutzoni F."/>
            <person name="Magnuson J."/>
            <person name="Mondo S."/>
            <person name="Nolan M."/>
            <person name="Ohm R."/>
            <person name="Pangilinan J."/>
            <person name="Park H.-J."/>
            <person name="Ramirez L."/>
            <person name="Alfaro M."/>
            <person name="Sun H."/>
            <person name="Tritt A."/>
            <person name="Yoshinaga Y."/>
            <person name="Zwiers L.-H."/>
            <person name="Turgeon B."/>
            <person name="Goodwin S."/>
            <person name="Spatafora J."/>
            <person name="Crous P."/>
            <person name="Grigoriev I."/>
        </authorList>
    </citation>
    <scope>NUCLEOTIDE SEQUENCE</scope>
    <source>
        <strain evidence="10">CBS 122368</strain>
    </source>
</reference>
<comment type="similarity">
    <text evidence="2 8">Belongs to the cytochrome P450 family.</text>
</comment>
<evidence type="ECO:0000256" key="1">
    <source>
        <dbReference type="ARBA" id="ARBA00001971"/>
    </source>
</evidence>
<keyword evidence="5 7" id="KW-0408">Iron</keyword>